<accession>A0A1H5HQ59</accession>
<dbReference type="InterPro" id="IPR036866">
    <property type="entry name" value="RibonucZ/Hydroxyglut_hydro"/>
</dbReference>
<dbReference type="AlphaFoldDB" id="A0A1H5HQ59"/>
<dbReference type="Gene3D" id="3.60.15.10">
    <property type="entry name" value="Ribonuclease Z/Hydroxyacylglutathione hydrolase-like"/>
    <property type="match status" value="1"/>
</dbReference>
<dbReference type="SMART" id="SM00849">
    <property type="entry name" value="Lactamase_B"/>
    <property type="match status" value="1"/>
</dbReference>
<dbReference type="InterPro" id="IPR050855">
    <property type="entry name" value="NDM-1-like"/>
</dbReference>
<proteinExistence type="predicted"/>
<sequence length="350" mass="38632">MPRSNPGFRHLSRAAFSRSQFLQLAAGVLLPFVGLPRSPAAAKSPELAQNGGVPGTKNAVASDRKGRVLVSEFGSVKIHSYLSPLDGFHVNTQMIEGPTAVVIFDGQLLLPYADEVASYVQTLGKPVDRIILSHAHTDHWSGLQVLTERFPDARVFALDGVANQLRSRGQARLDSFRPIYGDRIATKVTIPTETITEGVQRIDGITYDIKRFVDAEADLQLAALLPEQKVLMAFDLVFSPNEHAFTVVDHFDHWMIVLERLKALQDHDTIMIGHDTPVHRSAIDSTVTYIKRAKEIHAASADATTYSESLKAAFPDRQLASMVDFSANLLYAARRQESLSPIIPDSEKRQ</sequence>
<protein>
    <submittedName>
        <fullName evidence="2">Glyoxylase, beta-lactamase superfamily II</fullName>
    </submittedName>
</protein>
<dbReference type="Proteomes" id="UP000198992">
    <property type="component" value="Unassembled WGS sequence"/>
</dbReference>
<evidence type="ECO:0000313" key="3">
    <source>
        <dbReference type="Proteomes" id="UP000198992"/>
    </source>
</evidence>
<reference evidence="2 3" key="1">
    <citation type="submission" date="2016-10" db="EMBL/GenBank/DDBJ databases">
        <authorList>
            <person name="de Groot N.N."/>
        </authorList>
    </citation>
    <scope>NUCLEOTIDE SEQUENCE [LARGE SCALE GENOMIC DNA]</scope>
    <source>
        <strain evidence="2 3">MT12</strain>
    </source>
</reference>
<evidence type="ECO:0000259" key="1">
    <source>
        <dbReference type="SMART" id="SM00849"/>
    </source>
</evidence>
<dbReference type="SUPFAM" id="SSF56281">
    <property type="entry name" value="Metallo-hydrolase/oxidoreductase"/>
    <property type="match status" value="1"/>
</dbReference>
<dbReference type="Pfam" id="PF00753">
    <property type="entry name" value="Lactamase_B"/>
    <property type="match status" value="1"/>
</dbReference>
<name>A0A1H5HQ59_9BRAD</name>
<gene>
    <name evidence="2" type="ORF">SAMN05444164_7589</name>
</gene>
<organism evidence="2 3">
    <name type="scientific">Bradyrhizobium erythrophlei</name>
    <dbReference type="NCBI Taxonomy" id="1437360"/>
    <lineage>
        <taxon>Bacteria</taxon>
        <taxon>Pseudomonadati</taxon>
        <taxon>Pseudomonadota</taxon>
        <taxon>Alphaproteobacteria</taxon>
        <taxon>Hyphomicrobiales</taxon>
        <taxon>Nitrobacteraceae</taxon>
        <taxon>Bradyrhizobium</taxon>
    </lineage>
</organism>
<dbReference type="OrthoDB" id="8441428at2"/>
<dbReference type="EMBL" id="FNTH01000001">
    <property type="protein sequence ID" value="SEE30103.1"/>
    <property type="molecule type" value="Genomic_DNA"/>
</dbReference>
<dbReference type="InterPro" id="IPR001279">
    <property type="entry name" value="Metallo-B-lactamas"/>
</dbReference>
<dbReference type="RefSeq" id="WP_092124760.1">
    <property type="nucleotide sequence ID" value="NZ_FNTH01000001.1"/>
</dbReference>
<feature type="domain" description="Metallo-beta-lactamase" evidence="1">
    <location>
        <begin position="89"/>
        <end position="274"/>
    </location>
</feature>
<dbReference type="PANTHER" id="PTHR42951">
    <property type="entry name" value="METALLO-BETA-LACTAMASE DOMAIN-CONTAINING"/>
    <property type="match status" value="1"/>
</dbReference>
<evidence type="ECO:0000313" key="2">
    <source>
        <dbReference type="EMBL" id="SEE30103.1"/>
    </source>
</evidence>